<dbReference type="GeneID" id="118357355"/>
<evidence type="ECO:0000313" key="3">
    <source>
        <dbReference type="RefSeq" id="XP_035585210.1"/>
    </source>
</evidence>
<dbReference type="RefSeq" id="XP_035585210.1">
    <property type="nucleotide sequence ID" value="XM_035729317.1"/>
</dbReference>
<feature type="compositionally biased region" description="Low complexity" evidence="1">
    <location>
        <begin position="259"/>
        <end position="279"/>
    </location>
</feature>
<accession>A0A6P9FDD3</accession>
<feature type="compositionally biased region" description="Gly residues" evidence="1">
    <location>
        <begin position="292"/>
        <end position="304"/>
    </location>
</feature>
<sequence>MGGGGLRHGRGAEGKPVSPNAAKRREERGCMGVVAGGPQLSSGIPGKHDRRKQDFQTPVQNREDRNPAPWPLEPRRALCGKAPDRRWASPAPGSRGKKGKPASEERGRGGGSGATYGSGGEGGNGGPSAGPGRRGRTAEAPRLRRAGLRWAPSWSAPRARPPRRQSPCIIDDSRPPRAAARAPAAGPPARSAPAPTPVAPPPPRPRPTPGPPARAARPRPAAHLPLQDAPARPQRAAPPARALAGSQAGVPAPPRPDPGRGSRAPAGGAAPERLASVPGPASPTPPRRRAGGAPGGATGLGRGTTAGRLPAPRS</sequence>
<proteinExistence type="predicted"/>
<feature type="compositionally biased region" description="Low complexity" evidence="1">
    <location>
        <begin position="149"/>
        <end position="158"/>
    </location>
</feature>
<feature type="compositionally biased region" description="Gly residues" evidence="1">
    <location>
        <begin position="109"/>
        <end position="129"/>
    </location>
</feature>
<feature type="compositionally biased region" description="Pro residues" evidence="1">
    <location>
        <begin position="194"/>
        <end position="212"/>
    </location>
</feature>
<reference evidence="3" key="1">
    <citation type="submission" date="2025-08" db="UniProtKB">
        <authorList>
            <consortium name="RefSeq"/>
        </authorList>
    </citation>
    <scope>IDENTIFICATION</scope>
    <source>
        <tissue evidence="3">Blood</tissue>
    </source>
</reference>
<name>A0A6P9FDD3_ZALCA</name>
<feature type="compositionally biased region" description="Low complexity" evidence="1">
    <location>
        <begin position="176"/>
        <end position="193"/>
    </location>
</feature>
<feature type="region of interest" description="Disordered" evidence="1">
    <location>
        <begin position="1"/>
        <end position="314"/>
    </location>
</feature>
<keyword evidence="2" id="KW-1185">Reference proteome</keyword>
<evidence type="ECO:0000313" key="2">
    <source>
        <dbReference type="Proteomes" id="UP000515165"/>
    </source>
</evidence>
<organism evidence="2 3">
    <name type="scientific">Zalophus californianus</name>
    <name type="common">California sealion</name>
    <dbReference type="NCBI Taxonomy" id="9704"/>
    <lineage>
        <taxon>Eukaryota</taxon>
        <taxon>Metazoa</taxon>
        <taxon>Chordata</taxon>
        <taxon>Craniata</taxon>
        <taxon>Vertebrata</taxon>
        <taxon>Euteleostomi</taxon>
        <taxon>Mammalia</taxon>
        <taxon>Eutheria</taxon>
        <taxon>Laurasiatheria</taxon>
        <taxon>Carnivora</taxon>
        <taxon>Caniformia</taxon>
        <taxon>Pinnipedia</taxon>
        <taxon>Otariidae</taxon>
        <taxon>Zalophus</taxon>
    </lineage>
</organism>
<evidence type="ECO:0000256" key="1">
    <source>
        <dbReference type="SAM" id="MobiDB-lite"/>
    </source>
</evidence>
<feature type="compositionally biased region" description="Low complexity" evidence="1">
    <location>
        <begin position="305"/>
        <end position="314"/>
    </location>
</feature>
<dbReference type="Proteomes" id="UP000515165">
    <property type="component" value="Chromosome 9"/>
</dbReference>
<feature type="compositionally biased region" description="Low complexity" evidence="1">
    <location>
        <begin position="213"/>
        <end position="250"/>
    </location>
</feature>
<dbReference type="AlphaFoldDB" id="A0A6P9FDD3"/>
<gene>
    <name evidence="3" type="primary">LOC118357355</name>
</gene>
<protein>
    <submittedName>
        <fullName evidence="3">Translation initiation factor IF-2-like</fullName>
    </submittedName>
</protein>
<dbReference type="KEGG" id="zca:118357355"/>